<accession>A0ABU0JRZ7</accession>
<name>A0ABU0JRZ7_HATLI</name>
<organism evidence="2 3">
    <name type="scientific">Hathewaya limosa</name>
    <name type="common">Clostridium limosum</name>
    <dbReference type="NCBI Taxonomy" id="1536"/>
    <lineage>
        <taxon>Bacteria</taxon>
        <taxon>Bacillati</taxon>
        <taxon>Bacillota</taxon>
        <taxon>Clostridia</taxon>
        <taxon>Eubacteriales</taxon>
        <taxon>Clostridiaceae</taxon>
        <taxon>Hathewaya</taxon>
    </lineage>
</organism>
<evidence type="ECO:0000313" key="3">
    <source>
        <dbReference type="Proteomes" id="UP001224418"/>
    </source>
</evidence>
<keyword evidence="1" id="KW-0812">Transmembrane</keyword>
<evidence type="ECO:0000313" key="2">
    <source>
        <dbReference type="EMBL" id="MDQ0479867.1"/>
    </source>
</evidence>
<keyword evidence="1" id="KW-1133">Transmembrane helix</keyword>
<reference evidence="2 3" key="1">
    <citation type="submission" date="2023-07" db="EMBL/GenBank/DDBJ databases">
        <title>Genomic Encyclopedia of Type Strains, Phase IV (KMG-IV): sequencing the most valuable type-strain genomes for metagenomic binning, comparative biology and taxonomic classification.</title>
        <authorList>
            <person name="Goeker M."/>
        </authorList>
    </citation>
    <scope>NUCLEOTIDE SEQUENCE [LARGE SCALE GENOMIC DNA]</scope>
    <source>
        <strain evidence="2 3">DSM 1400</strain>
    </source>
</reference>
<keyword evidence="3" id="KW-1185">Reference proteome</keyword>
<feature type="transmembrane region" description="Helical" evidence="1">
    <location>
        <begin position="55"/>
        <end position="74"/>
    </location>
</feature>
<sequence length="116" mass="13860">MEKRRDDLDQKILNSVKNINPDQYYTDKLMLKIKENKEFKDSRSSLQFLTFKRKLSISLILTGLFFFMISMSNVEYTLLEIQCKIKQNAIKTEIKEGSRVLSDFKFKTERHKENIN</sequence>
<dbReference type="RefSeq" id="WP_307355791.1">
    <property type="nucleotide sequence ID" value="NZ_BAAACJ010000037.1"/>
</dbReference>
<keyword evidence="1" id="KW-0472">Membrane</keyword>
<dbReference type="Proteomes" id="UP001224418">
    <property type="component" value="Unassembled WGS sequence"/>
</dbReference>
<dbReference type="EMBL" id="JAUSWN010000012">
    <property type="protein sequence ID" value="MDQ0479867.1"/>
    <property type="molecule type" value="Genomic_DNA"/>
</dbReference>
<protein>
    <submittedName>
        <fullName evidence="2">Uncharacterized protein</fullName>
    </submittedName>
</protein>
<evidence type="ECO:0000256" key="1">
    <source>
        <dbReference type="SAM" id="Phobius"/>
    </source>
</evidence>
<gene>
    <name evidence="2" type="ORF">QOZ93_001609</name>
</gene>
<proteinExistence type="predicted"/>
<comment type="caution">
    <text evidence="2">The sequence shown here is derived from an EMBL/GenBank/DDBJ whole genome shotgun (WGS) entry which is preliminary data.</text>
</comment>